<keyword evidence="2" id="KW-1185">Reference proteome</keyword>
<protein>
    <submittedName>
        <fullName evidence="1">Replication protein C (RepC)</fullName>
    </submittedName>
</protein>
<gene>
    <name evidence="1" type="ORF">Tchar_00933</name>
</gene>
<dbReference type="AlphaFoldDB" id="A0A554XH33"/>
<dbReference type="Pfam" id="PF06504">
    <property type="entry name" value="RepC"/>
    <property type="match status" value="1"/>
</dbReference>
<dbReference type="RefSeq" id="WP_201739303.1">
    <property type="nucleotide sequence ID" value="NZ_VJON01000010.1"/>
</dbReference>
<name>A0A554XH33_9BURK</name>
<dbReference type="InterPro" id="IPR010522">
    <property type="entry name" value="RepC_bac"/>
</dbReference>
<sequence>MSASAEQCFEVNHARHDRAHCLVPGLFRSLQKGERKREKLDITHSFGDVVVRFWGPEPLGAGDLRVLQGLVALAGPVGAILPPAPTSPVGQELRASLEPKWAAVEKRALAVRCSYRALAREIGYAPGDTKAIRDCLERLWAISVLIADQNGRRMGFRILSFYASDDGKGELTVALNPLIARAVLGDGQHVHIDMHEVRSLKSDAARLIHQRLCGWIDPGRSGKVDLDTLCSYAWPTQADNPNTLKTRRQAGKRALKELSDLGWRVAEYATGRFEIQRPKLPKTAR</sequence>
<reference evidence="1 2" key="1">
    <citation type="submission" date="2019-07" db="EMBL/GenBank/DDBJ databases">
        <title>Tepidimonas charontis SPSP-6 draft genome.</title>
        <authorList>
            <person name="Da Costa M.S."/>
            <person name="Froufe H.J.C."/>
            <person name="Egas C."/>
            <person name="Albuquerque L."/>
        </authorList>
    </citation>
    <scope>NUCLEOTIDE SEQUENCE [LARGE SCALE GENOMIC DNA]</scope>
    <source>
        <strain evidence="1 2">SPSP-6</strain>
    </source>
</reference>
<dbReference type="Proteomes" id="UP000318294">
    <property type="component" value="Unassembled WGS sequence"/>
</dbReference>
<accession>A0A554XH33</accession>
<comment type="caution">
    <text evidence="1">The sequence shown here is derived from an EMBL/GenBank/DDBJ whole genome shotgun (WGS) entry which is preliminary data.</text>
</comment>
<evidence type="ECO:0000313" key="2">
    <source>
        <dbReference type="Proteomes" id="UP000318294"/>
    </source>
</evidence>
<evidence type="ECO:0000313" key="1">
    <source>
        <dbReference type="EMBL" id="TSE35144.1"/>
    </source>
</evidence>
<dbReference type="EMBL" id="VJON01000010">
    <property type="protein sequence ID" value="TSE35144.1"/>
    <property type="molecule type" value="Genomic_DNA"/>
</dbReference>
<proteinExistence type="predicted"/>
<organism evidence="1 2">
    <name type="scientific">Tepidimonas charontis</name>
    <dbReference type="NCBI Taxonomy" id="2267262"/>
    <lineage>
        <taxon>Bacteria</taxon>
        <taxon>Pseudomonadati</taxon>
        <taxon>Pseudomonadota</taxon>
        <taxon>Betaproteobacteria</taxon>
        <taxon>Burkholderiales</taxon>
        <taxon>Tepidimonas</taxon>
    </lineage>
</organism>